<dbReference type="Proteomes" id="UP000614200">
    <property type="component" value="Unassembled WGS sequence"/>
</dbReference>
<evidence type="ECO:0000313" key="2">
    <source>
        <dbReference type="EMBL" id="MBF4695994.1"/>
    </source>
</evidence>
<dbReference type="InterPro" id="IPR018973">
    <property type="entry name" value="MZB"/>
</dbReference>
<comment type="caution">
    <text evidence="2">The sequence shown here is derived from an EMBL/GenBank/DDBJ whole genome shotgun (WGS) entry which is preliminary data.</text>
</comment>
<dbReference type="RefSeq" id="WP_194704228.1">
    <property type="nucleotide sequence ID" value="NZ_JADKNH010000026.1"/>
</dbReference>
<keyword evidence="3" id="KW-1185">Reference proteome</keyword>
<dbReference type="Pfam" id="PF09369">
    <property type="entry name" value="MZB"/>
    <property type="match status" value="1"/>
</dbReference>
<dbReference type="EMBL" id="JADKNH010000026">
    <property type="protein sequence ID" value="MBF4695994.1"/>
    <property type="molecule type" value="Genomic_DNA"/>
</dbReference>
<reference evidence="2 3" key="1">
    <citation type="submission" date="2020-11" db="EMBL/GenBank/DDBJ databases">
        <title>Fusibacter basophilias sp. nov.</title>
        <authorList>
            <person name="Qiu D."/>
        </authorList>
    </citation>
    <scope>NUCLEOTIDE SEQUENCE [LARGE SCALE GENOMIC DNA]</scope>
    <source>
        <strain evidence="2 3">Q10-2</strain>
    </source>
</reference>
<gene>
    <name evidence="2" type="ORF">ISU02_23085</name>
</gene>
<evidence type="ECO:0000259" key="1">
    <source>
        <dbReference type="Pfam" id="PF09369"/>
    </source>
</evidence>
<name>A0ABR9ZZX7_9FIRM</name>
<protein>
    <submittedName>
        <fullName evidence="2">DUF1998 domain-containing protein</fullName>
    </submittedName>
</protein>
<dbReference type="NCBIfam" id="NF038324">
    <property type="entry name" value="DrmB_fam"/>
    <property type="match status" value="1"/>
</dbReference>
<evidence type="ECO:0000313" key="3">
    <source>
        <dbReference type="Proteomes" id="UP000614200"/>
    </source>
</evidence>
<feature type="domain" description="MrfA-like Zn-binding" evidence="1">
    <location>
        <begin position="500"/>
        <end position="601"/>
    </location>
</feature>
<proteinExistence type="predicted"/>
<organism evidence="2 3">
    <name type="scientific">Fusibacter ferrireducens</name>
    <dbReference type="NCBI Taxonomy" id="2785058"/>
    <lineage>
        <taxon>Bacteria</taxon>
        <taxon>Bacillati</taxon>
        <taxon>Bacillota</taxon>
        <taxon>Clostridia</taxon>
        <taxon>Eubacteriales</taxon>
        <taxon>Eubacteriales Family XII. Incertae Sedis</taxon>
        <taxon>Fusibacter</taxon>
    </lineage>
</organism>
<accession>A0ABR9ZZX7</accession>
<sequence>MNDKRLVLKKGYKLRSSQAISPFGVGAVVDFKKQSLMAASTQFWNIDKCREIHDERLERVLNVDTFYIPENLDVDEYYGFPFVNFPEWYFCPSCRKFKPISEWEREFLIKPQNKKAEAMLEPKCVTCKNVDLVPARIVCVCKEGHITDFPWVAWVHYKSNKTDKQICTDKPQLKISTLGSTTGLEGIRVECEHCKASASLQGSFKKGVFKEIISNLNKLGKEDLANNFKCDGNMPWSLSKEKCELEEELVVVQRGASNIHYSKVISSIVIPPYSNKLSQDVEKNRTYREIVRDIEDLDENETCEDFLNDKNVKRRIKRIAEDLRFDLDEVTKIIYRKLIKNESNCYIELIYKAEEYKAMTGQIEIENLLESDFKLKNTDIEMYGLDFLAQVVLVEKLREVRALVGFTRILPPDSKHFNENGDSQEAKLVSTKQKNWYPAYEVRGEGLFIEFDFDKLSKWAKNPDVINRANILHTRKDSQIKLRGDKARNISPEFIALHTFAHLLIKQLSFDCGYSSASLRERIYFNNDENTIKMCGILIYTASGDAEGTLGGLTRQGYPDRLPQIILKALLNASWCSNDPVCIESNGQGRDSLNLASCYSCSLVSETSCEEFNSLLDRGLLIGTLDNKKIGYLESLVD</sequence>
<dbReference type="InterPro" id="IPR047721">
    <property type="entry name" value="DrmB"/>
</dbReference>